<dbReference type="GO" id="GO:0048666">
    <property type="term" value="P:neuron development"/>
    <property type="evidence" value="ECO:0007669"/>
    <property type="project" value="UniProtKB-ARBA"/>
</dbReference>
<protein>
    <submittedName>
        <fullName evidence="14">Uncharacterized protein LOC115209189 isoform X1</fullName>
    </submittedName>
</protein>
<dbReference type="PROSITE" id="PS50026">
    <property type="entry name" value="EGF_3"/>
    <property type="match status" value="10"/>
</dbReference>
<evidence type="ECO:0000256" key="8">
    <source>
        <dbReference type="PROSITE-ProRule" id="PRU00076"/>
    </source>
</evidence>
<dbReference type="GO" id="GO:0005576">
    <property type="term" value="C:extracellular region"/>
    <property type="evidence" value="ECO:0007669"/>
    <property type="project" value="UniProtKB-SubCell"/>
</dbReference>
<keyword evidence="13" id="KW-1185">Reference proteome</keyword>
<evidence type="ECO:0000259" key="11">
    <source>
        <dbReference type="PROSITE" id="PS50948"/>
    </source>
</evidence>
<dbReference type="GO" id="GO:0007157">
    <property type="term" value="P:heterophilic cell-cell adhesion via plasma membrane cell adhesion molecules"/>
    <property type="evidence" value="ECO:0007669"/>
    <property type="project" value="TreeGrafter"/>
</dbReference>
<dbReference type="RefSeq" id="XP_036356792.1">
    <property type="nucleotide sequence ID" value="XM_036500899.1"/>
</dbReference>
<evidence type="ECO:0000313" key="13">
    <source>
        <dbReference type="Proteomes" id="UP000515154"/>
    </source>
</evidence>
<dbReference type="InterPro" id="IPR009030">
    <property type="entry name" value="Growth_fac_rcpt_cys_sf"/>
</dbReference>
<dbReference type="KEGG" id="osn:115209189"/>
<dbReference type="Gene3D" id="2.10.25.10">
    <property type="entry name" value="Laminin"/>
    <property type="match status" value="11"/>
</dbReference>
<sequence>MHLIHAIADLARTVAYVLEEDGASAVNADLDIADDTVMHLIHAIRDLARTVAYVLEEDGASAVNADLDIADDTVMHLIHAIRDLARTVAYVLEEGGASAVNADLDIADDTVMHLIHAIADLARTVAYVLEEGGASAVNADLDIADETVKHLIHAIADLARTVAYVLEEGGASAVNADLDIADETVKHLIHAIADLARTVAYVLEEDGASAVNADLDIADETVMHLIHAIADLARTVAYVLEEDGASAVNADLDIADETVMHLIHAIRDLARTVAYVLEEDGASAVNADLDIADETVMHVINPCHRRPCKNGGACIRKGTGFHCKCRPGYTGQYCLALNPCYRNPCKNGGVCIRKRQAFICKCRPGYFGRDCNTFNPCHSRPCKNGGVCIKNGHRFTCKCRPGYTGLHCNTFNPCHRRPCKNGGACIRKGHSFTCKCRPGYSGRYCSTFNPCHKRPCKNGGVCIRKGQSFACKCRPGYVGQYCRTPCQTAVADIVFVLDESGSITRPNFKTIKTFVKNLVSVFPISRKQVRIGVITFSTRLKNEFNLNRYFTHRQLYHAIDRIQYNRGRTNTHLALDYLKKHAFQSEAGGRRHIPQIAIVITDGKSSRPEQTQHTARILKDSGIHIYAIGIGKQVPRSELVTIASHPSKEYIYGINTFRDLSKIQAGLASKTCIASEPCKKNPCQNGGKCVNLWKDFKCICDSGFRGKRCEIVDPCSSSPCKNNGTCINEGYEFRCQCRSGFRGDLCSIVDPCSSSPCKNNGICKNNGYEFSCQCRDGFRGDVCNIEPPCSSSPCQNGGTCTNENDDFNCQCPPVYRGKDCSIVDPCHIRPCKNNGSCINNGTSYTCECTPYFIGKSCDKAKPDCSCMTFGKMFYRTFDDQMLKFNGSCSETLVKSLPGTNYTGFIVKVIKTKEYSTSEPTVTRIVETKLENTTIRLLPFNTILINSEERSLPLITKDFTVRLSVGWISLTTDWGLTVMYDGVHQAYIKLPISFAEKVEGNCGNCNGKKDDLPSTPNGIIKVYRKGLQVQPRTTCKSEALTVECSQPLQCDTIFKKPEFQKCVQTLGEENVAKLQKSCRASLCSAKNKEDEADKLCEILEAFSSVCGKASIVVKWRSATFCPKFCPNNQEYKSKVLRCQPSCINKTPNCTRYTEGCVCKPGFFLSGEECVSASECGCFKNGIYMKLHEEIYSVDCLTKSICRKGGKVEIIKTGPCQANSECRIIHRKRSCVCNEGYSLYKGNCDNLGFGKFIRVQQALLQISPFYIYLAAHPNNCAKKCQQIKECLAFNYDNKNDICSLLSEDASTNNTLKSEDCEHTDYYQLKKISGARNVIKGAALSTCDEKKLVNDNYSKPECEKTCLAVKCSALDYSATKKQCHIFEHDIKHHGLYGDEDTVYVGFSE</sequence>
<feature type="domain" description="EGF-like" evidence="9">
    <location>
        <begin position="822"/>
        <end position="858"/>
    </location>
</feature>
<evidence type="ECO:0000256" key="4">
    <source>
        <dbReference type="ARBA" id="ARBA00022729"/>
    </source>
</evidence>
<evidence type="ECO:0000259" key="9">
    <source>
        <dbReference type="PROSITE" id="PS50026"/>
    </source>
</evidence>
<dbReference type="SUPFAM" id="SSF57184">
    <property type="entry name" value="Growth factor receptor domain"/>
    <property type="match status" value="1"/>
</dbReference>
<dbReference type="SUPFAM" id="SSF57567">
    <property type="entry name" value="Serine protease inhibitors"/>
    <property type="match status" value="1"/>
</dbReference>
<dbReference type="PANTHER" id="PTHR24049">
    <property type="entry name" value="CRUMBS FAMILY MEMBER"/>
    <property type="match status" value="1"/>
</dbReference>
<feature type="domain" description="EGF-like" evidence="9">
    <location>
        <begin position="748"/>
        <end position="784"/>
    </location>
</feature>
<dbReference type="Gene3D" id="3.50.4.10">
    <property type="entry name" value="Hepatocyte Growth Factor"/>
    <property type="match status" value="1"/>
</dbReference>
<dbReference type="GO" id="GO:0000902">
    <property type="term" value="P:cell morphogenesis"/>
    <property type="evidence" value="ECO:0007669"/>
    <property type="project" value="UniProtKB-ARBA"/>
</dbReference>
<gene>
    <name evidence="14" type="primary">LOC115209189</name>
</gene>
<keyword evidence="3 8" id="KW-0245">EGF-like domain</keyword>
<dbReference type="PROSITE" id="PS01186">
    <property type="entry name" value="EGF_2"/>
    <property type="match status" value="7"/>
</dbReference>
<dbReference type="SUPFAM" id="SSF57196">
    <property type="entry name" value="EGF/Laminin"/>
    <property type="match status" value="6"/>
</dbReference>
<dbReference type="GO" id="GO:0005509">
    <property type="term" value="F:calcium ion binding"/>
    <property type="evidence" value="ECO:0007669"/>
    <property type="project" value="InterPro"/>
</dbReference>
<feature type="domain" description="EGF-like" evidence="9">
    <location>
        <begin position="299"/>
        <end position="335"/>
    </location>
</feature>
<dbReference type="Gene3D" id="3.40.50.410">
    <property type="entry name" value="von Willebrand factor, type A domain"/>
    <property type="match status" value="1"/>
</dbReference>
<dbReference type="SMART" id="SM00473">
    <property type="entry name" value="PAN_AP"/>
    <property type="match status" value="2"/>
</dbReference>
<keyword evidence="4" id="KW-0732">Signal</keyword>
<feature type="domain" description="Apple" evidence="11">
    <location>
        <begin position="1242"/>
        <end position="1324"/>
    </location>
</feature>
<dbReference type="GO" id="GO:0042063">
    <property type="term" value="P:gliogenesis"/>
    <property type="evidence" value="ECO:0007669"/>
    <property type="project" value="UniProtKB-ARBA"/>
</dbReference>
<dbReference type="FunFam" id="2.10.25.10:FF:000230">
    <property type="entry name" value="Delta-like protein"/>
    <property type="match status" value="2"/>
</dbReference>
<feature type="disulfide bond" evidence="8">
    <location>
        <begin position="362"/>
        <end position="371"/>
    </location>
</feature>
<feature type="disulfide bond" evidence="8">
    <location>
        <begin position="325"/>
        <end position="334"/>
    </location>
</feature>
<feature type="domain" description="EGF-like" evidence="9">
    <location>
        <begin position="674"/>
        <end position="710"/>
    </location>
</feature>
<dbReference type="PROSITE" id="PS00022">
    <property type="entry name" value="EGF_1"/>
    <property type="match status" value="9"/>
</dbReference>
<keyword evidence="6 8" id="KW-1015">Disulfide bond</keyword>
<dbReference type="Pfam" id="PF00092">
    <property type="entry name" value="VWA"/>
    <property type="match status" value="1"/>
</dbReference>
<feature type="domain" description="EGF-like" evidence="9">
    <location>
        <begin position="447"/>
        <end position="483"/>
    </location>
</feature>
<feature type="domain" description="EGF-like" evidence="9">
    <location>
        <begin position="336"/>
        <end position="372"/>
    </location>
</feature>
<dbReference type="Pfam" id="PF00008">
    <property type="entry name" value="EGF"/>
    <property type="match status" value="10"/>
</dbReference>
<evidence type="ECO:0000256" key="6">
    <source>
        <dbReference type="ARBA" id="ARBA00023157"/>
    </source>
</evidence>
<dbReference type="GO" id="GO:0032991">
    <property type="term" value="C:protein-containing complex"/>
    <property type="evidence" value="ECO:0007669"/>
    <property type="project" value="TreeGrafter"/>
</dbReference>
<dbReference type="SMART" id="SM00216">
    <property type="entry name" value="VWD"/>
    <property type="match status" value="1"/>
</dbReference>
<dbReference type="InterPro" id="IPR051022">
    <property type="entry name" value="Notch_Cell-Fate_Det"/>
</dbReference>
<feature type="disulfide bond" evidence="8">
    <location>
        <begin position="436"/>
        <end position="445"/>
    </location>
</feature>
<dbReference type="InterPro" id="IPR000742">
    <property type="entry name" value="EGF"/>
</dbReference>
<dbReference type="FunFam" id="2.10.25.10:FF:000321">
    <property type="entry name" value="Protein delta homolog 1"/>
    <property type="match status" value="6"/>
</dbReference>
<keyword evidence="7" id="KW-0325">Glycoprotein</keyword>
<dbReference type="FunFam" id="3.40.50.410:FF:000004">
    <property type="entry name" value="collagen alpha-6(VI) chain"/>
    <property type="match status" value="1"/>
</dbReference>
<dbReference type="InterPro" id="IPR036465">
    <property type="entry name" value="vWFA_dom_sf"/>
</dbReference>
<evidence type="ECO:0000256" key="3">
    <source>
        <dbReference type="ARBA" id="ARBA00022536"/>
    </source>
</evidence>
<dbReference type="FunFam" id="2.10.25.10:FF:000066">
    <property type="entry name" value="FAT atypical cadherin 4"/>
    <property type="match status" value="1"/>
</dbReference>
<dbReference type="SMART" id="SM00327">
    <property type="entry name" value="VWA"/>
    <property type="match status" value="1"/>
</dbReference>
<dbReference type="SUPFAM" id="SSF57414">
    <property type="entry name" value="Hairpin loop containing domain-like"/>
    <property type="match status" value="1"/>
</dbReference>
<accession>A0A7E6EPS8</accession>
<feature type="domain" description="EGF-like" evidence="9">
    <location>
        <begin position="785"/>
        <end position="821"/>
    </location>
</feature>
<dbReference type="SMART" id="SM00179">
    <property type="entry name" value="EGF_CA"/>
    <property type="match status" value="10"/>
</dbReference>
<feature type="disulfide bond" evidence="8">
    <location>
        <begin position="737"/>
        <end position="746"/>
    </location>
</feature>
<dbReference type="InterPro" id="IPR003609">
    <property type="entry name" value="Pan_app"/>
</dbReference>
<proteinExistence type="predicted"/>
<dbReference type="PROSITE" id="PS00010">
    <property type="entry name" value="ASX_HYDROXYL"/>
    <property type="match status" value="5"/>
</dbReference>
<evidence type="ECO:0000256" key="5">
    <source>
        <dbReference type="ARBA" id="ARBA00022737"/>
    </source>
</evidence>
<dbReference type="FunFam" id="2.10.25.10:FF:000434">
    <property type="entry name" value="Predicted protein"/>
    <property type="match status" value="1"/>
</dbReference>
<organism evidence="13 14">
    <name type="scientific">Octopus sinensis</name>
    <name type="common">East Asian common octopus</name>
    <dbReference type="NCBI Taxonomy" id="2607531"/>
    <lineage>
        <taxon>Eukaryota</taxon>
        <taxon>Metazoa</taxon>
        <taxon>Spiralia</taxon>
        <taxon>Lophotrochozoa</taxon>
        <taxon>Mollusca</taxon>
        <taxon>Cephalopoda</taxon>
        <taxon>Coleoidea</taxon>
        <taxon>Octopodiformes</taxon>
        <taxon>Octopoda</taxon>
        <taxon>Incirrata</taxon>
        <taxon>Octopodidae</taxon>
        <taxon>Octopus</taxon>
    </lineage>
</organism>
<feature type="disulfide bond" evidence="8">
    <location>
        <begin position="848"/>
        <end position="857"/>
    </location>
</feature>
<dbReference type="InterPro" id="IPR001846">
    <property type="entry name" value="VWF_type-D"/>
</dbReference>
<dbReference type="GO" id="GO:0005886">
    <property type="term" value="C:plasma membrane"/>
    <property type="evidence" value="ECO:0007669"/>
    <property type="project" value="TreeGrafter"/>
</dbReference>
<dbReference type="CDD" id="cd19941">
    <property type="entry name" value="TIL"/>
    <property type="match status" value="1"/>
</dbReference>
<reference evidence="14" key="1">
    <citation type="submission" date="2025-08" db="UniProtKB">
        <authorList>
            <consortium name="RefSeq"/>
        </authorList>
    </citation>
    <scope>IDENTIFICATION</scope>
</reference>
<dbReference type="PANTHER" id="PTHR24049:SF22">
    <property type="entry name" value="DROSOPHILA CRUMBS HOMOLOG"/>
    <property type="match status" value="1"/>
</dbReference>
<feature type="domain" description="VWFA" evidence="10">
    <location>
        <begin position="492"/>
        <end position="667"/>
    </location>
</feature>
<dbReference type="SUPFAM" id="SSF53300">
    <property type="entry name" value="vWA-like"/>
    <property type="match status" value="1"/>
</dbReference>
<evidence type="ECO:0000259" key="10">
    <source>
        <dbReference type="PROSITE" id="PS50234"/>
    </source>
</evidence>
<dbReference type="PROSITE" id="PS50948">
    <property type="entry name" value="PAN"/>
    <property type="match status" value="1"/>
</dbReference>
<dbReference type="SMART" id="SM00181">
    <property type="entry name" value="EGF"/>
    <property type="match status" value="12"/>
</dbReference>
<feature type="domain" description="EGF-like" evidence="9">
    <location>
        <begin position="410"/>
        <end position="446"/>
    </location>
</feature>
<feature type="domain" description="VWFD" evidence="12">
    <location>
        <begin position="864"/>
        <end position="1035"/>
    </location>
</feature>
<feature type="disulfide bond" evidence="8">
    <location>
        <begin position="473"/>
        <end position="482"/>
    </location>
</feature>
<dbReference type="InterPro" id="IPR000152">
    <property type="entry name" value="EGF-type_Asp/Asn_hydroxyl_site"/>
</dbReference>
<dbReference type="PRINTS" id="PR00453">
    <property type="entry name" value="VWFADOMAIN"/>
</dbReference>
<name>A0A7E6EPS8_9MOLL</name>
<feature type="disulfide bond" evidence="8">
    <location>
        <begin position="811"/>
        <end position="820"/>
    </location>
</feature>
<dbReference type="PROSITE" id="PS51233">
    <property type="entry name" value="VWFD"/>
    <property type="match status" value="1"/>
</dbReference>
<dbReference type="Pfam" id="PF00094">
    <property type="entry name" value="VWD"/>
    <property type="match status" value="1"/>
</dbReference>
<feature type="disulfide bond" evidence="8">
    <location>
        <begin position="774"/>
        <end position="783"/>
    </location>
</feature>
<evidence type="ECO:0000256" key="7">
    <source>
        <dbReference type="ARBA" id="ARBA00023180"/>
    </source>
</evidence>
<feature type="disulfide bond" evidence="8">
    <location>
        <begin position="700"/>
        <end position="709"/>
    </location>
</feature>
<dbReference type="GO" id="GO:0045197">
    <property type="term" value="P:establishment or maintenance of epithelial cell apical/basal polarity"/>
    <property type="evidence" value="ECO:0007669"/>
    <property type="project" value="TreeGrafter"/>
</dbReference>
<dbReference type="Proteomes" id="UP000515154">
    <property type="component" value="Linkage group LG3"/>
</dbReference>
<dbReference type="CDD" id="cd00054">
    <property type="entry name" value="EGF_CA"/>
    <property type="match status" value="10"/>
</dbReference>
<feature type="domain" description="EGF-like" evidence="9">
    <location>
        <begin position="711"/>
        <end position="747"/>
    </location>
</feature>
<dbReference type="InterPro" id="IPR001881">
    <property type="entry name" value="EGF-like_Ca-bd_dom"/>
</dbReference>
<feature type="disulfide bond" evidence="8">
    <location>
        <begin position="399"/>
        <end position="408"/>
    </location>
</feature>
<feature type="domain" description="EGF-like" evidence="9">
    <location>
        <begin position="373"/>
        <end position="409"/>
    </location>
</feature>
<dbReference type="InterPro" id="IPR002035">
    <property type="entry name" value="VWF_A"/>
</dbReference>
<evidence type="ECO:0000259" key="12">
    <source>
        <dbReference type="PROSITE" id="PS51233"/>
    </source>
</evidence>
<dbReference type="InterPro" id="IPR036084">
    <property type="entry name" value="Ser_inhib-like_sf"/>
</dbReference>
<comment type="subcellular location">
    <subcellularLocation>
        <location evidence="1">Secreted</location>
    </subcellularLocation>
</comment>
<dbReference type="PROSITE" id="PS50234">
    <property type="entry name" value="VWFA"/>
    <property type="match status" value="1"/>
</dbReference>
<evidence type="ECO:0000256" key="2">
    <source>
        <dbReference type="ARBA" id="ARBA00022525"/>
    </source>
</evidence>
<comment type="caution">
    <text evidence="8">Lacks conserved residue(s) required for the propagation of feature annotation.</text>
</comment>
<evidence type="ECO:0000313" key="14">
    <source>
        <dbReference type="RefSeq" id="XP_036356792.1"/>
    </source>
</evidence>
<keyword evidence="2" id="KW-0964">Secreted</keyword>
<evidence type="ECO:0000256" key="1">
    <source>
        <dbReference type="ARBA" id="ARBA00004613"/>
    </source>
</evidence>
<keyword evidence="5" id="KW-0677">Repeat</keyword>